<evidence type="ECO:0000256" key="3">
    <source>
        <dbReference type="ARBA" id="ARBA00008636"/>
    </source>
</evidence>
<dbReference type="GO" id="GO:0046872">
    <property type="term" value="F:metal ion binding"/>
    <property type="evidence" value="ECO:0007669"/>
    <property type="project" value="UniProtKB-UniRule"/>
</dbReference>
<comment type="similarity">
    <text evidence="3 11 12">Belongs to the iron-sulfur dependent L-serine dehydratase family.</text>
</comment>
<comment type="catalytic activity">
    <reaction evidence="10 11 12">
        <text>L-serine = pyruvate + NH4(+)</text>
        <dbReference type="Rhea" id="RHEA:19169"/>
        <dbReference type="ChEBI" id="CHEBI:15361"/>
        <dbReference type="ChEBI" id="CHEBI:28938"/>
        <dbReference type="ChEBI" id="CHEBI:33384"/>
        <dbReference type="EC" id="4.3.1.17"/>
    </reaction>
</comment>
<dbReference type="Gene3D" id="3.30.70.260">
    <property type="match status" value="1"/>
</dbReference>
<comment type="pathway">
    <text evidence="2 11">Carbohydrate biosynthesis; gluconeogenesis.</text>
</comment>
<dbReference type="InterPro" id="IPR004643">
    <property type="entry name" value="Fe-S_L-Ser_bsu"/>
</dbReference>
<dbReference type="GO" id="GO:0006094">
    <property type="term" value="P:gluconeogenesis"/>
    <property type="evidence" value="ECO:0007669"/>
    <property type="project" value="UniProtKB-UniRule"/>
</dbReference>
<dbReference type="InterPro" id="IPR045865">
    <property type="entry name" value="ACT-like_dom_sf"/>
</dbReference>
<evidence type="ECO:0000259" key="13">
    <source>
        <dbReference type="PROSITE" id="PS51671"/>
    </source>
</evidence>
<evidence type="ECO:0000313" key="14">
    <source>
        <dbReference type="EMBL" id="PWT27618.1"/>
    </source>
</evidence>
<keyword evidence="4 11" id="KW-0312">Gluconeogenesis</keyword>
<evidence type="ECO:0000256" key="10">
    <source>
        <dbReference type="ARBA" id="ARBA00049406"/>
    </source>
</evidence>
<dbReference type="CDD" id="cd04903">
    <property type="entry name" value="ACT_LSD"/>
    <property type="match status" value="1"/>
</dbReference>
<dbReference type="PIRSF" id="PIRSF036692">
    <property type="entry name" value="SDH_B"/>
    <property type="match status" value="1"/>
</dbReference>
<dbReference type="PROSITE" id="PS51671">
    <property type="entry name" value="ACT"/>
    <property type="match status" value="1"/>
</dbReference>
<evidence type="ECO:0000256" key="9">
    <source>
        <dbReference type="ARBA" id="ARBA00023239"/>
    </source>
</evidence>
<dbReference type="Proteomes" id="UP000245488">
    <property type="component" value="Chromosome"/>
</dbReference>
<dbReference type="SUPFAM" id="SSF55021">
    <property type="entry name" value="ACT-like"/>
    <property type="match status" value="1"/>
</dbReference>
<dbReference type="OrthoDB" id="9813137at2"/>
<keyword evidence="17" id="KW-1185">Reference proteome</keyword>
<evidence type="ECO:0000313" key="15">
    <source>
        <dbReference type="EMBL" id="SER79173.1"/>
    </source>
</evidence>
<dbReference type="GO" id="GO:0051539">
    <property type="term" value="F:4 iron, 4 sulfur cluster binding"/>
    <property type="evidence" value="ECO:0007669"/>
    <property type="project" value="UniProtKB-UniRule"/>
</dbReference>
<evidence type="ECO:0000256" key="5">
    <source>
        <dbReference type="ARBA" id="ARBA00022485"/>
    </source>
</evidence>
<evidence type="ECO:0000256" key="8">
    <source>
        <dbReference type="ARBA" id="ARBA00023014"/>
    </source>
</evidence>
<dbReference type="UniPathway" id="UPA00138"/>
<keyword evidence="7 11" id="KW-0408">Iron</keyword>
<evidence type="ECO:0000256" key="7">
    <source>
        <dbReference type="ARBA" id="ARBA00023004"/>
    </source>
</evidence>
<protein>
    <recommendedName>
        <fullName evidence="11">L-serine deaminase</fullName>
    </recommendedName>
</protein>
<keyword evidence="6 11" id="KW-0479">Metal-binding</keyword>
<dbReference type="FunFam" id="3.30.70.260:FF:000008">
    <property type="entry name" value="D-3-phosphoglycerate dehydrogenase, chloroplastic"/>
    <property type="match status" value="1"/>
</dbReference>
<evidence type="ECO:0000313" key="17">
    <source>
        <dbReference type="Proteomes" id="UP000245488"/>
    </source>
</evidence>
<dbReference type="GO" id="GO:0003941">
    <property type="term" value="F:L-serine ammonia-lyase activity"/>
    <property type="evidence" value="ECO:0007669"/>
    <property type="project" value="UniProtKB-UniRule"/>
</dbReference>
<organism evidence="15 16">
    <name type="scientific">Butyrivibrio fibrisolvens</name>
    <dbReference type="NCBI Taxonomy" id="831"/>
    <lineage>
        <taxon>Bacteria</taxon>
        <taxon>Bacillati</taxon>
        <taxon>Bacillota</taxon>
        <taxon>Clostridia</taxon>
        <taxon>Lachnospirales</taxon>
        <taxon>Lachnospiraceae</taxon>
        <taxon>Butyrivibrio</taxon>
    </lineage>
</organism>
<dbReference type="PANTHER" id="PTHR30182">
    <property type="entry name" value="L-SERINE DEHYDRATASE"/>
    <property type="match status" value="1"/>
</dbReference>
<dbReference type="InterPro" id="IPR002912">
    <property type="entry name" value="ACT_dom"/>
</dbReference>
<evidence type="ECO:0000256" key="1">
    <source>
        <dbReference type="ARBA" id="ARBA00001966"/>
    </source>
</evidence>
<dbReference type="InterPro" id="IPR051318">
    <property type="entry name" value="Fe-S_L-Ser"/>
</dbReference>
<dbReference type="Proteomes" id="UP000182584">
    <property type="component" value="Unassembled WGS sequence"/>
</dbReference>
<comment type="cofactor">
    <cofactor evidence="1 12">
        <name>[4Fe-4S] cluster</name>
        <dbReference type="ChEBI" id="CHEBI:49883"/>
    </cofactor>
</comment>
<dbReference type="PANTHER" id="PTHR30182:SF12">
    <property type="entry name" value="L-SERINE DEHYDRATASE, BETA CHAIN-RELATED"/>
    <property type="match status" value="1"/>
</dbReference>
<reference evidence="14 17" key="2">
    <citation type="submission" date="2017-09" db="EMBL/GenBank/DDBJ databases">
        <title>High-quality draft genome sequence of Butyrivibrio fibrisolvens INBov1, isolated from cow rumen.</title>
        <authorList>
            <person name="Rodriguez Hernaez J."/>
            <person name="Rivarola M."/>
            <person name="Paniego N."/>
            <person name="Cravero S."/>
            <person name="Ceron Cucchi M."/>
            <person name="Martinez M.C."/>
        </authorList>
    </citation>
    <scope>NUCLEOTIDE SEQUENCE [LARGE SCALE GENOMIC DNA]</scope>
    <source>
        <strain evidence="14 17">INBov1</strain>
    </source>
</reference>
<sequence>MNLFDIIGPIMVGPSSSHTAGAVKIGYVSRKLIGEPIAEATINLYGSFLATGKGHGTRFAIVAGLLGMKPDDKRIPDSYKYAKEAGMKLTFGEAELHDVHPNSAQLILKGVSGKELEVVGESVGGSLINIAQIDGIAANFSGDYPTLIVHNVDQPGHVAEVTSMLAHKSINIATMQLYRSSRGGEAAMVIECDKEVPAESIKWLAHLEGINKVTYYSLLN</sequence>
<dbReference type="RefSeq" id="WP_027203942.1">
    <property type="nucleotide sequence ID" value="NZ_CM009896.1"/>
</dbReference>
<dbReference type="SUPFAM" id="SSF143548">
    <property type="entry name" value="Serine metabolism enzymes domain"/>
    <property type="match status" value="1"/>
</dbReference>
<keyword evidence="8 11" id="KW-0411">Iron-sulfur</keyword>
<dbReference type="AlphaFoldDB" id="A0A1H9S485"/>
<proteinExistence type="inferred from homology"/>
<evidence type="ECO:0000256" key="11">
    <source>
        <dbReference type="PIRNR" id="PIRNR036692"/>
    </source>
</evidence>
<keyword evidence="9 11" id="KW-0456">Lyase</keyword>
<dbReference type="eggNOG" id="COG1760">
    <property type="taxonomic scope" value="Bacteria"/>
</dbReference>
<dbReference type="Gene3D" id="3.30.1330.90">
    <property type="entry name" value="D-3-phosphoglycerate dehydrogenase, domain 3"/>
    <property type="match status" value="1"/>
</dbReference>
<dbReference type="InterPro" id="IPR005131">
    <property type="entry name" value="Ser_deHydtase_bsu"/>
</dbReference>
<dbReference type="EMBL" id="FOGJ01000011">
    <property type="protein sequence ID" value="SER79173.1"/>
    <property type="molecule type" value="Genomic_DNA"/>
</dbReference>
<evidence type="ECO:0000256" key="12">
    <source>
        <dbReference type="RuleBase" id="RU366059"/>
    </source>
</evidence>
<name>A0A1H9S485_BUTFI</name>
<dbReference type="EMBL" id="NXNG01000001">
    <property type="protein sequence ID" value="PWT27618.1"/>
    <property type="molecule type" value="Genomic_DNA"/>
</dbReference>
<reference evidence="15 16" key="1">
    <citation type="submission" date="2016-10" db="EMBL/GenBank/DDBJ databases">
        <authorList>
            <person name="de Groot N.N."/>
        </authorList>
    </citation>
    <scope>NUCLEOTIDE SEQUENCE [LARGE SCALE GENOMIC DNA]</scope>
    <source>
        <strain evidence="15 16">AR40</strain>
    </source>
</reference>
<feature type="domain" description="ACT" evidence="13">
    <location>
        <begin position="146"/>
        <end position="220"/>
    </location>
</feature>
<accession>A0A1H9S485</accession>
<keyword evidence="5 11" id="KW-0004">4Fe-4S</keyword>
<evidence type="ECO:0000256" key="4">
    <source>
        <dbReference type="ARBA" id="ARBA00022432"/>
    </source>
</evidence>
<evidence type="ECO:0000313" key="16">
    <source>
        <dbReference type="Proteomes" id="UP000182584"/>
    </source>
</evidence>
<dbReference type="InterPro" id="IPR029009">
    <property type="entry name" value="ASB_dom_sf"/>
</dbReference>
<dbReference type="NCBIfam" id="TIGR00719">
    <property type="entry name" value="sda_beta"/>
    <property type="match status" value="1"/>
</dbReference>
<dbReference type="Pfam" id="PF01842">
    <property type="entry name" value="ACT"/>
    <property type="match status" value="1"/>
</dbReference>
<dbReference type="Pfam" id="PF03315">
    <property type="entry name" value="SDH_beta"/>
    <property type="match status" value="1"/>
</dbReference>
<gene>
    <name evidence="14" type="primary">sdaAB</name>
    <name evidence="14" type="ORF">CPT75_11195</name>
    <name evidence="15" type="ORF">SAMN04487884_11150</name>
</gene>
<evidence type="ECO:0000256" key="2">
    <source>
        <dbReference type="ARBA" id="ARBA00004742"/>
    </source>
</evidence>
<evidence type="ECO:0000256" key="6">
    <source>
        <dbReference type="ARBA" id="ARBA00022723"/>
    </source>
</evidence>